<evidence type="ECO:0000313" key="2">
    <source>
        <dbReference type="Proteomes" id="UP001211065"/>
    </source>
</evidence>
<proteinExistence type="predicted"/>
<dbReference type="EMBL" id="JADGJW010000501">
    <property type="protein sequence ID" value="KAJ3216057.1"/>
    <property type="molecule type" value="Genomic_DNA"/>
</dbReference>
<organism evidence="1 2">
    <name type="scientific">Clydaea vesicula</name>
    <dbReference type="NCBI Taxonomy" id="447962"/>
    <lineage>
        <taxon>Eukaryota</taxon>
        <taxon>Fungi</taxon>
        <taxon>Fungi incertae sedis</taxon>
        <taxon>Chytridiomycota</taxon>
        <taxon>Chytridiomycota incertae sedis</taxon>
        <taxon>Chytridiomycetes</taxon>
        <taxon>Lobulomycetales</taxon>
        <taxon>Lobulomycetaceae</taxon>
        <taxon>Clydaea</taxon>
    </lineage>
</organism>
<evidence type="ECO:0000313" key="1">
    <source>
        <dbReference type="EMBL" id="KAJ3216057.1"/>
    </source>
</evidence>
<reference evidence="1" key="1">
    <citation type="submission" date="2020-05" db="EMBL/GenBank/DDBJ databases">
        <title>Phylogenomic resolution of chytrid fungi.</title>
        <authorList>
            <person name="Stajich J.E."/>
            <person name="Amses K."/>
            <person name="Simmons R."/>
            <person name="Seto K."/>
            <person name="Myers J."/>
            <person name="Bonds A."/>
            <person name="Quandt C.A."/>
            <person name="Barry K."/>
            <person name="Liu P."/>
            <person name="Grigoriev I."/>
            <person name="Longcore J.E."/>
            <person name="James T.Y."/>
        </authorList>
    </citation>
    <scope>NUCLEOTIDE SEQUENCE</scope>
    <source>
        <strain evidence="1">JEL0476</strain>
    </source>
</reference>
<name>A0AAD5XYH7_9FUNG</name>
<keyword evidence="2" id="KW-1185">Reference proteome</keyword>
<accession>A0AAD5XYH7</accession>
<protein>
    <submittedName>
        <fullName evidence="1">Uncharacterized protein</fullName>
    </submittedName>
</protein>
<dbReference type="AlphaFoldDB" id="A0AAD5XYH7"/>
<sequence>MQAMSKLGQKNSHNPLKISSNSIHTYPAIVTSDLPLQTIDDLCIIFEENDVRYIQLTEEHLETEAILISPKVYLDDTLNCWFDTKSFGDYYSQEVLESAMVDIQEENERDSESDWEFNNLH</sequence>
<comment type="caution">
    <text evidence="1">The sequence shown here is derived from an EMBL/GenBank/DDBJ whole genome shotgun (WGS) entry which is preliminary data.</text>
</comment>
<dbReference type="Proteomes" id="UP001211065">
    <property type="component" value="Unassembled WGS sequence"/>
</dbReference>
<gene>
    <name evidence="1" type="ORF">HK099_006085</name>
</gene>